<dbReference type="InterPro" id="IPR046341">
    <property type="entry name" value="SET_dom_sf"/>
</dbReference>
<dbReference type="RefSeq" id="XP_053027605.1">
    <property type="nucleotide sequence ID" value="XM_053163651.1"/>
</dbReference>
<gene>
    <name evidence="12" type="ORF">PtA15_15A445</name>
</gene>
<feature type="compositionally biased region" description="Low complexity" evidence="8">
    <location>
        <begin position="138"/>
        <end position="150"/>
    </location>
</feature>
<dbReference type="PROSITE" id="PS50280">
    <property type="entry name" value="SET"/>
    <property type="match status" value="1"/>
</dbReference>
<dbReference type="PROSITE" id="PS50868">
    <property type="entry name" value="POST_SET"/>
    <property type="match status" value="1"/>
</dbReference>
<evidence type="ECO:0000256" key="1">
    <source>
        <dbReference type="ARBA" id="ARBA00004286"/>
    </source>
</evidence>
<feature type="region of interest" description="Disordered" evidence="8">
    <location>
        <begin position="413"/>
        <end position="498"/>
    </location>
</feature>
<reference evidence="12" key="1">
    <citation type="submission" date="2022-10" db="EMBL/GenBank/DDBJ databases">
        <title>Puccinia triticina Genome sequencing and assembly.</title>
        <authorList>
            <person name="Li C."/>
        </authorList>
    </citation>
    <scope>NUCLEOTIDE SEQUENCE</scope>
    <source>
        <strain evidence="12">Pt15</strain>
    </source>
</reference>
<dbReference type="SMART" id="SM00317">
    <property type="entry name" value="SET"/>
    <property type="match status" value="1"/>
</dbReference>
<evidence type="ECO:0000259" key="10">
    <source>
        <dbReference type="PROSITE" id="PS50867"/>
    </source>
</evidence>
<dbReference type="PANTHER" id="PTHR46223:SF3">
    <property type="entry name" value="HISTONE-LYSINE N-METHYLTRANSFERASE SET-23"/>
    <property type="match status" value="1"/>
</dbReference>
<keyword evidence="13" id="KW-1185">Reference proteome</keyword>
<evidence type="ECO:0000313" key="12">
    <source>
        <dbReference type="EMBL" id="WAQ92050.1"/>
    </source>
</evidence>
<dbReference type="PANTHER" id="PTHR46223">
    <property type="entry name" value="HISTONE-LYSINE N-METHYLTRANSFERASE SUV39H"/>
    <property type="match status" value="1"/>
</dbReference>
<keyword evidence="6" id="KW-0479">Metal-binding</keyword>
<feature type="region of interest" description="Disordered" evidence="8">
    <location>
        <begin position="518"/>
        <end position="542"/>
    </location>
</feature>
<keyword evidence="4" id="KW-0808">Transferase</keyword>
<evidence type="ECO:0000256" key="5">
    <source>
        <dbReference type="ARBA" id="ARBA00022691"/>
    </source>
</evidence>
<feature type="domain" description="SET" evidence="9">
    <location>
        <begin position="748"/>
        <end position="939"/>
    </location>
</feature>
<accession>A0ABY7D478</accession>
<dbReference type="InterPro" id="IPR007728">
    <property type="entry name" value="Pre-SET_dom"/>
</dbReference>
<evidence type="ECO:0000256" key="2">
    <source>
        <dbReference type="ARBA" id="ARBA00022454"/>
    </source>
</evidence>
<dbReference type="PROSITE" id="PS50867">
    <property type="entry name" value="PRE_SET"/>
    <property type="match status" value="1"/>
</dbReference>
<protein>
    <recommendedName>
        <fullName evidence="14">SET domain-containing protein</fullName>
    </recommendedName>
</protein>
<evidence type="ECO:0000259" key="11">
    <source>
        <dbReference type="PROSITE" id="PS50868"/>
    </source>
</evidence>
<dbReference type="Pfam" id="PF00856">
    <property type="entry name" value="SET"/>
    <property type="match status" value="1"/>
</dbReference>
<comment type="subcellular location">
    <subcellularLocation>
        <location evidence="1">Chromosome</location>
    </subcellularLocation>
</comment>
<feature type="compositionally biased region" description="Polar residues" evidence="8">
    <location>
        <begin position="160"/>
        <end position="179"/>
    </location>
</feature>
<evidence type="ECO:0000256" key="4">
    <source>
        <dbReference type="ARBA" id="ARBA00022679"/>
    </source>
</evidence>
<feature type="domain" description="Post-SET" evidence="11">
    <location>
        <begin position="963"/>
        <end position="979"/>
    </location>
</feature>
<feature type="compositionally biased region" description="Polar residues" evidence="8">
    <location>
        <begin position="336"/>
        <end position="373"/>
    </location>
</feature>
<feature type="region of interest" description="Disordered" evidence="8">
    <location>
        <begin position="836"/>
        <end position="870"/>
    </location>
</feature>
<feature type="region of interest" description="Disordered" evidence="8">
    <location>
        <begin position="1"/>
        <end position="21"/>
    </location>
</feature>
<feature type="compositionally biased region" description="Polar residues" evidence="8">
    <location>
        <begin position="306"/>
        <end position="315"/>
    </location>
</feature>
<name>A0ABY7D478_9BASI</name>
<dbReference type="EMBL" id="CP110435">
    <property type="protein sequence ID" value="WAQ92050.1"/>
    <property type="molecule type" value="Genomic_DNA"/>
</dbReference>
<keyword evidence="7" id="KW-0862">Zinc</keyword>
<evidence type="ECO:0000313" key="13">
    <source>
        <dbReference type="Proteomes" id="UP001164743"/>
    </source>
</evidence>
<organism evidence="12 13">
    <name type="scientific">Puccinia triticina</name>
    <dbReference type="NCBI Taxonomy" id="208348"/>
    <lineage>
        <taxon>Eukaryota</taxon>
        <taxon>Fungi</taxon>
        <taxon>Dikarya</taxon>
        <taxon>Basidiomycota</taxon>
        <taxon>Pucciniomycotina</taxon>
        <taxon>Pucciniomycetes</taxon>
        <taxon>Pucciniales</taxon>
        <taxon>Pucciniaceae</taxon>
        <taxon>Puccinia</taxon>
    </lineage>
</organism>
<evidence type="ECO:0000259" key="9">
    <source>
        <dbReference type="PROSITE" id="PS50280"/>
    </source>
</evidence>
<dbReference type="InterPro" id="IPR050973">
    <property type="entry name" value="H3K9_Histone-Lys_N-MTase"/>
</dbReference>
<feature type="compositionally biased region" description="Polar residues" evidence="8">
    <location>
        <begin position="205"/>
        <end position="268"/>
    </location>
</feature>
<feature type="compositionally biased region" description="Polar residues" evidence="8">
    <location>
        <begin position="836"/>
        <end position="856"/>
    </location>
</feature>
<keyword evidence="2" id="KW-0158">Chromosome</keyword>
<feature type="compositionally biased region" description="Polar residues" evidence="8">
    <location>
        <begin position="445"/>
        <end position="496"/>
    </location>
</feature>
<keyword evidence="5" id="KW-0949">S-adenosyl-L-methionine</keyword>
<feature type="compositionally biased region" description="Polar residues" evidence="8">
    <location>
        <begin position="109"/>
        <end position="119"/>
    </location>
</feature>
<feature type="compositionally biased region" description="Basic and acidic residues" evidence="8">
    <location>
        <begin position="194"/>
        <end position="204"/>
    </location>
</feature>
<evidence type="ECO:0000256" key="6">
    <source>
        <dbReference type="ARBA" id="ARBA00022723"/>
    </source>
</evidence>
<dbReference type="Gene3D" id="2.170.270.10">
    <property type="entry name" value="SET domain"/>
    <property type="match status" value="1"/>
</dbReference>
<feature type="region of interest" description="Disordered" evidence="8">
    <location>
        <begin position="98"/>
        <end position="373"/>
    </location>
</feature>
<feature type="region of interest" description="Disordered" evidence="8">
    <location>
        <begin position="44"/>
        <end position="80"/>
    </location>
</feature>
<proteinExistence type="predicted"/>
<sequence>MHHLSSHNSQVPGTFTPSTSVHSTRFLPDIIESRAANRYVVRSTMPGAVNGKPHTNQMASRPSMQPRPSSSINNPIKDTPSEVISISDDEDDQVTVLSAPKSKTHVKRSSSTYDVSSWNVRPKSKHHHGQNSVKDSSSRPILSSSTIRSSVVAQSHGRKNLNTNTSNRQELFSSSQSVGQHHAALSKGKQPILHVREPPKEQPQHARTSNTSPSKGSTNASKTTRPTDVSSTAKSGEFQNTKPARTIKPSNEQSDVVNKLQNCFSHRPSSGSGSSSTRKDQISGPVASTHSKPAADTSNRRHESESSWATSQIKQSMAALQAQRDINRAERERLQSRGNTSASGSALSKGLTTTPNTNTHSAIESSTPHTASGMLSATAKVKDNTLGMRVSNQQDNSSSRDAIEAIFSGISNRLDTSDAPHARKKIKHTNSLQSKKPEDRFLELSDSNFTDPPIPSTSFLPPRQNISNTTSSEPALQPKKGSSTGLVTNNSTSTHDSPCAIHPVAFLPLPRVLPRTRPVSPDWSQIPSHRRPLQGRERPGEFSDELQKTWILNNNPDLSTPLGQLIFTEEINANQMWENPEIPRIDVVVPDEVKAQMLENLKAERQGDKTSGLDQSLAPPLEFIYTDRLVYRNNERPIPPSWHCNCHGDCLNNPNCECRAYQTQMVKQAAAAVDLASDAGVQSFEGFAYVSTRKNRHTHSKKPDNGDTEARCIADIFIQNRFPVFECNSRCGCDSDCINRTVGRGRREKLSIQKTLSRGWGVFADHTIPVGRLVTHYSGEVITDAMSAERGQLKYEKIGRTYIFDLDPWWIKTISTHNLSDDGLFVISSESNKTSETQSVSTSANSVGHQNANRSLATSSSTAKKKHSKSKRQDDEVECIYSVDAFLYGNVARFMNHSCSANTVIVPVYIDDVDPTRPIFAMFASKHLKADMEITTSYSDPNENEVKELDKQIQSTKESQLTRYVECKCGAPNCKRVMFA</sequence>
<evidence type="ECO:0000256" key="8">
    <source>
        <dbReference type="SAM" id="MobiDB-lite"/>
    </source>
</evidence>
<feature type="compositionally biased region" description="Basic and acidic residues" evidence="8">
    <location>
        <begin position="325"/>
        <end position="335"/>
    </location>
</feature>
<feature type="domain" description="Pre-SET" evidence="10">
    <location>
        <begin position="642"/>
        <end position="745"/>
    </location>
</feature>
<dbReference type="SUPFAM" id="SSF82199">
    <property type="entry name" value="SET domain"/>
    <property type="match status" value="1"/>
</dbReference>
<evidence type="ECO:0000256" key="7">
    <source>
        <dbReference type="ARBA" id="ARBA00022833"/>
    </source>
</evidence>
<evidence type="ECO:0008006" key="14">
    <source>
        <dbReference type="Google" id="ProtNLM"/>
    </source>
</evidence>
<dbReference type="InterPro" id="IPR003616">
    <property type="entry name" value="Post-SET_dom"/>
</dbReference>
<dbReference type="InterPro" id="IPR001214">
    <property type="entry name" value="SET_dom"/>
</dbReference>
<dbReference type="GeneID" id="77804546"/>
<dbReference type="Pfam" id="PF05033">
    <property type="entry name" value="Pre-SET"/>
    <property type="match status" value="1"/>
</dbReference>
<evidence type="ECO:0000256" key="3">
    <source>
        <dbReference type="ARBA" id="ARBA00022603"/>
    </source>
</evidence>
<feature type="compositionally biased region" description="Low complexity" evidence="8">
    <location>
        <begin position="60"/>
        <end position="71"/>
    </location>
</feature>
<dbReference type="Proteomes" id="UP001164743">
    <property type="component" value="Chromosome 15A"/>
</dbReference>
<keyword evidence="3" id="KW-0489">Methyltransferase</keyword>